<dbReference type="EMBL" id="GBRH01190619">
    <property type="protein sequence ID" value="JAE07277.1"/>
    <property type="molecule type" value="Transcribed_RNA"/>
</dbReference>
<evidence type="ECO:0000256" key="1">
    <source>
        <dbReference type="SAM" id="MobiDB-lite"/>
    </source>
</evidence>
<proteinExistence type="predicted"/>
<dbReference type="AlphaFoldDB" id="A0A0A9F4K3"/>
<evidence type="ECO:0000313" key="2">
    <source>
        <dbReference type="EMBL" id="JAE07277.1"/>
    </source>
</evidence>
<name>A0A0A9F4K3_ARUDO</name>
<sequence>MSSTSTPTGGTGRSGSRAVTSPDSPGLRRRRRRRSSDHWAGQFGACWVLTR</sequence>
<feature type="region of interest" description="Disordered" evidence="1">
    <location>
        <begin position="1"/>
        <end position="38"/>
    </location>
</feature>
<accession>A0A0A9F4K3</accession>
<protein>
    <submittedName>
        <fullName evidence="2">Uncharacterized protein</fullName>
    </submittedName>
</protein>
<reference evidence="2" key="2">
    <citation type="journal article" date="2015" name="Data Brief">
        <title>Shoot transcriptome of the giant reed, Arundo donax.</title>
        <authorList>
            <person name="Barrero R.A."/>
            <person name="Guerrero F.D."/>
            <person name="Moolhuijzen P."/>
            <person name="Goolsby J.A."/>
            <person name="Tidwell J."/>
            <person name="Bellgard S.E."/>
            <person name="Bellgard M.I."/>
        </authorList>
    </citation>
    <scope>NUCLEOTIDE SEQUENCE</scope>
    <source>
        <tissue evidence="2">Shoot tissue taken approximately 20 cm above the soil surface</tissue>
    </source>
</reference>
<organism evidence="2">
    <name type="scientific">Arundo donax</name>
    <name type="common">Giant reed</name>
    <name type="synonym">Donax arundinaceus</name>
    <dbReference type="NCBI Taxonomy" id="35708"/>
    <lineage>
        <taxon>Eukaryota</taxon>
        <taxon>Viridiplantae</taxon>
        <taxon>Streptophyta</taxon>
        <taxon>Embryophyta</taxon>
        <taxon>Tracheophyta</taxon>
        <taxon>Spermatophyta</taxon>
        <taxon>Magnoliopsida</taxon>
        <taxon>Liliopsida</taxon>
        <taxon>Poales</taxon>
        <taxon>Poaceae</taxon>
        <taxon>PACMAD clade</taxon>
        <taxon>Arundinoideae</taxon>
        <taxon>Arundineae</taxon>
        <taxon>Arundo</taxon>
    </lineage>
</organism>
<reference evidence="2" key="1">
    <citation type="submission" date="2014-09" db="EMBL/GenBank/DDBJ databases">
        <authorList>
            <person name="Magalhaes I.L.F."/>
            <person name="Oliveira U."/>
            <person name="Santos F.R."/>
            <person name="Vidigal T.H.D.A."/>
            <person name="Brescovit A.D."/>
            <person name="Santos A.J."/>
        </authorList>
    </citation>
    <scope>NUCLEOTIDE SEQUENCE</scope>
    <source>
        <tissue evidence="2">Shoot tissue taken approximately 20 cm above the soil surface</tissue>
    </source>
</reference>